<proteinExistence type="predicted"/>
<feature type="domain" description="Protein kinase" evidence="2">
    <location>
        <begin position="113"/>
        <end position="485"/>
    </location>
</feature>
<feature type="compositionally biased region" description="Polar residues" evidence="1">
    <location>
        <begin position="542"/>
        <end position="554"/>
    </location>
</feature>
<organism evidence="3 4">
    <name type="scientific">Ophiocordyceps australis</name>
    <dbReference type="NCBI Taxonomy" id="1399860"/>
    <lineage>
        <taxon>Eukaryota</taxon>
        <taxon>Fungi</taxon>
        <taxon>Dikarya</taxon>
        <taxon>Ascomycota</taxon>
        <taxon>Pezizomycotina</taxon>
        <taxon>Sordariomycetes</taxon>
        <taxon>Hypocreomycetidae</taxon>
        <taxon>Hypocreales</taxon>
        <taxon>Ophiocordycipitaceae</taxon>
        <taxon>Ophiocordyceps</taxon>
    </lineage>
</organism>
<sequence length="708" mass="80588">MGADDVEELKRSKEMQRLVTLRNVMTMQSALIRGDDKVVLEGPENISKDKVLKRVRKLPSDLKRGMPYARWWRPRRVAYPGEHGWKRSLQRGRQPACVPALIPQGRTWDGLKLHWIKVLGTGGSGIATLWEAVFENGERLKVVIKMAIDDSVYFDSRRQLGWHQRYGRSRHTVRALDLPMMIAMRRMPPTVGSDAKFQLPSLYKPESFNDARLNVLTLEYMDQGSLYEMMVLASRKGIRFSNKVLWEMWECLVRAVGSVAYEPVMPKESMPFEDCVDDFENRSIRIPVNFHTYDVHFDLDEHNVLLHSNDQVHSCGPVLKLHDFGAFSHNMRECWQTWNYKDYLAARQMPKINRALPEQIHENWDGFESNKPPKPSFFSFDNITDNDKSSLAGIYGPWSNVYLIGSLMESVITHNWIAWPMKAELCQTSTGQIRSYGWRLQRREYSWVDRELVDVLIRCQSMRPYVRPHMLQLAWECEKRRKKGFSETDDETRAFWKGFWEPPRAEAFFVAEQRRQQTGHRFSARSATVSHASPLREATCAPASSSPQDGNPSGSAKEGDSSSLEEGDCSSPKTIRPRPRPAPIRIAGSTAIAPFSSQEPYYRSASVLPSAALVQEGALDASGEAGALSSFWSLYGQDEFDDQGKKQDVGASSPRSVHPPSPSRWRATRWRPGLESSPGGQRGVVNRMAARALHLELQHGASASGHMY</sequence>
<dbReference type="GO" id="GO:0004672">
    <property type="term" value="F:protein kinase activity"/>
    <property type="evidence" value="ECO:0007669"/>
    <property type="project" value="InterPro"/>
</dbReference>
<evidence type="ECO:0000313" key="4">
    <source>
        <dbReference type="Proteomes" id="UP000226192"/>
    </source>
</evidence>
<dbReference type="PROSITE" id="PS50011">
    <property type="entry name" value="PROTEIN_KINASE_DOM"/>
    <property type="match status" value="1"/>
</dbReference>
<reference evidence="3 4" key="1">
    <citation type="submission" date="2017-06" db="EMBL/GenBank/DDBJ databases">
        <title>Ant-infecting Ophiocordyceps genomes reveal a high diversity of potential behavioral manipulation genes and a possible major role for enterotoxins.</title>
        <authorList>
            <person name="De Bekker C."/>
            <person name="Evans H.C."/>
            <person name="Brachmann A."/>
            <person name="Hughes D.P."/>
        </authorList>
    </citation>
    <scope>NUCLEOTIDE SEQUENCE [LARGE SCALE GENOMIC DNA]</scope>
    <source>
        <strain evidence="3 4">Map64</strain>
    </source>
</reference>
<dbReference type="InterPro" id="IPR000719">
    <property type="entry name" value="Prot_kinase_dom"/>
</dbReference>
<dbReference type="AlphaFoldDB" id="A0A2C5XMQ8"/>
<dbReference type="GO" id="GO:0005524">
    <property type="term" value="F:ATP binding"/>
    <property type="evidence" value="ECO:0007669"/>
    <property type="project" value="InterPro"/>
</dbReference>
<dbReference type="STRING" id="1399860.A0A2C5XMQ8"/>
<evidence type="ECO:0000256" key="1">
    <source>
        <dbReference type="SAM" id="MobiDB-lite"/>
    </source>
</evidence>
<name>A0A2C5XMQ8_9HYPO</name>
<feature type="region of interest" description="Disordered" evidence="1">
    <location>
        <begin position="639"/>
        <end position="683"/>
    </location>
</feature>
<dbReference type="OrthoDB" id="4062651at2759"/>
<dbReference type="EMBL" id="NJET01000003">
    <property type="protein sequence ID" value="PHH67108.1"/>
    <property type="molecule type" value="Genomic_DNA"/>
</dbReference>
<dbReference type="Gene3D" id="1.10.510.10">
    <property type="entry name" value="Transferase(Phosphotransferase) domain 1"/>
    <property type="match status" value="1"/>
</dbReference>
<accession>A0A2C5XMQ8</accession>
<dbReference type="InterPro" id="IPR011009">
    <property type="entry name" value="Kinase-like_dom_sf"/>
</dbReference>
<keyword evidence="4" id="KW-1185">Reference proteome</keyword>
<evidence type="ECO:0000259" key="2">
    <source>
        <dbReference type="PROSITE" id="PS50011"/>
    </source>
</evidence>
<comment type="caution">
    <text evidence="3">The sequence shown here is derived from an EMBL/GenBank/DDBJ whole genome shotgun (WGS) entry which is preliminary data.</text>
</comment>
<evidence type="ECO:0000313" key="3">
    <source>
        <dbReference type="EMBL" id="PHH67108.1"/>
    </source>
</evidence>
<dbReference type="SUPFAM" id="SSF56112">
    <property type="entry name" value="Protein kinase-like (PK-like)"/>
    <property type="match status" value="1"/>
</dbReference>
<feature type="region of interest" description="Disordered" evidence="1">
    <location>
        <begin position="519"/>
        <end position="583"/>
    </location>
</feature>
<dbReference type="Proteomes" id="UP000226192">
    <property type="component" value="Unassembled WGS sequence"/>
</dbReference>
<protein>
    <recommendedName>
        <fullName evidence="2">Protein kinase domain-containing protein</fullName>
    </recommendedName>
</protein>
<gene>
    <name evidence="3" type="ORF">CDD81_4503</name>
</gene>